<evidence type="ECO:0000256" key="1">
    <source>
        <dbReference type="SAM" id="MobiDB-lite"/>
    </source>
</evidence>
<reference evidence="3" key="1">
    <citation type="submission" date="2021-04" db="EMBL/GenBank/DDBJ databases">
        <authorList>
            <person name="Hartkoorn R.C."/>
            <person name="Beaudoing E."/>
            <person name="Hot D."/>
        </authorList>
    </citation>
    <scope>NUCLEOTIDE SEQUENCE</scope>
    <source>
        <strain evidence="3">NRRL B-16292</strain>
    </source>
</reference>
<dbReference type="EMBL" id="CP073720">
    <property type="protein sequence ID" value="UWP80905.1"/>
    <property type="molecule type" value="Genomic_DNA"/>
</dbReference>
<evidence type="ECO:0000256" key="2">
    <source>
        <dbReference type="SAM" id="Phobius"/>
    </source>
</evidence>
<keyword evidence="2" id="KW-0472">Membrane</keyword>
<feature type="transmembrane region" description="Helical" evidence="2">
    <location>
        <begin position="420"/>
        <end position="440"/>
    </location>
</feature>
<dbReference type="Proteomes" id="UP001059617">
    <property type="component" value="Chromosome"/>
</dbReference>
<keyword evidence="2" id="KW-1133">Transmembrane helix</keyword>
<keyword evidence="4" id="KW-1185">Reference proteome</keyword>
<evidence type="ECO:0000313" key="4">
    <source>
        <dbReference type="Proteomes" id="UP001059617"/>
    </source>
</evidence>
<name>A0ABY5VTL4_9ACTN</name>
<feature type="region of interest" description="Disordered" evidence="1">
    <location>
        <begin position="1"/>
        <end position="21"/>
    </location>
</feature>
<gene>
    <name evidence="3" type="ORF">Dfulv_38120</name>
</gene>
<organism evidence="3 4">
    <name type="scientific">Dactylosporangium fulvum</name>
    <dbReference type="NCBI Taxonomy" id="53359"/>
    <lineage>
        <taxon>Bacteria</taxon>
        <taxon>Bacillati</taxon>
        <taxon>Actinomycetota</taxon>
        <taxon>Actinomycetes</taxon>
        <taxon>Micromonosporales</taxon>
        <taxon>Micromonosporaceae</taxon>
        <taxon>Dactylosporangium</taxon>
    </lineage>
</organism>
<sequence>MSVSVTAVDATSPRSTPPAIAPPARLPRRTTLLAGAALLLLSLVQRPPREFVYDAARYWLGSLALFTRESAVVWGDLELRGVLTPFVYAPPALAERFVHGSGRWFVLAENGMMIAVIGAVVLPGIVRAATGGRAPAPLTVWVCAGLTWVVLGGFAPYPLMDVPAALLFVTVLWLVAGSARWWALPAAGVAAGVTLNLRPAYLLAIGAVTAGAVVLHRFRGLLVPAGAVVGALPQVVFNLSRGAAPGLTPPGTSGLAGFQAGYAAYAVRYDTITGSAGPPQQFYCDPAMARAVAGHPVTSVGGLAEALLTNLPESALFLLKKVGAALAWSAETPYSVGAAAERYDLTLPIVLITVVGGFGLVLAPRRGVGLMLAGAGSAACLSLMTSATETRFALPLVLLGIAGCALLTRLPAARLRSPRLLAGAAAVVLLVLVFAVWGLAAPLPAGPATAALCAAR</sequence>
<dbReference type="RefSeq" id="WP_259858668.1">
    <property type="nucleotide sequence ID" value="NZ_BAAAST010000079.1"/>
</dbReference>
<feature type="transmembrane region" description="Helical" evidence="2">
    <location>
        <begin position="164"/>
        <end position="183"/>
    </location>
</feature>
<protein>
    <recommendedName>
        <fullName evidence="5">Integral membrane protein</fullName>
    </recommendedName>
</protein>
<feature type="transmembrane region" description="Helical" evidence="2">
    <location>
        <begin position="345"/>
        <end position="363"/>
    </location>
</feature>
<evidence type="ECO:0008006" key="5">
    <source>
        <dbReference type="Google" id="ProtNLM"/>
    </source>
</evidence>
<feature type="transmembrane region" description="Helical" evidence="2">
    <location>
        <begin position="392"/>
        <end position="408"/>
    </location>
</feature>
<evidence type="ECO:0000313" key="3">
    <source>
        <dbReference type="EMBL" id="UWP80905.1"/>
    </source>
</evidence>
<feature type="transmembrane region" description="Helical" evidence="2">
    <location>
        <begin position="104"/>
        <end position="126"/>
    </location>
</feature>
<proteinExistence type="predicted"/>
<feature type="transmembrane region" description="Helical" evidence="2">
    <location>
        <begin position="195"/>
        <end position="214"/>
    </location>
</feature>
<feature type="transmembrane region" description="Helical" evidence="2">
    <location>
        <begin position="138"/>
        <end position="157"/>
    </location>
</feature>
<keyword evidence="2" id="KW-0812">Transmembrane</keyword>
<reference evidence="3" key="2">
    <citation type="submission" date="2022-09" db="EMBL/GenBank/DDBJ databases">
        <title>Biosynthetic gene clusters of Dactylosporangioum fulvum.</title>
        <authorList>
            <person name="Caradec T."/>
        </authorList>
    </citation>
    <scope>NUCLEOTIDE SEQUENCE</scope>
    <source>
        <strain evidence="3">NRRL B-16292</strain>
    </source>
</reference>
<accession>A0ABY5VTL4</accession>